<dbReference type="InterPro" id="IPR010667">
    <property type="entry name" value="Phage_T4_Gp19"/>
</dbReference>
<evidence type="ECO:0000313" key="1">
    <source>
        <dbReference type="EMBL" id="TDK86711.1"/>
    </source>
</evidence>
<dbReference type="NCBIfam" id="TIGR02241">
    <property type="entry name" value="conserved hypothetical phage tail region protein"/>
    <property type="match status" value="1"/>
</dbReference>
<dbReference type="Proteomes" id="UP000294929">
    <property type="component" value="Unassembled WGS sequence"/>
</dbReference>
<sequence>MTAPAAQPGNWVDPHRSYNFELIIDKVASGHFTEVSGLGVKIERISYREAGLSQVVRMVPGRAVYSPVVLRAGLTSSTELWDWLMLAVSGQVDRRLVQIVLRDPAGTGEVMRWTLANAWASEWHGAVLDAMSHELAIETLVIAHEGIQRVTNNGSGASSA</sequence>
<organism evidence="1 2">
    <name type="scientific">Mycolicibacterium mucogenicum</name>
    <name type="common">Mycobacterium mucogenicum</name>
    <dbReference type="NCBI Taxonomy" id="56689"/>
    <lineage>
        <taxon>Bacteria</taxon>
        <taxon>Bacillati</taxon>
        <taxon>Actinomycetota</taxon>
        <taxon>Actinomycetes</taxon>
        <taxon>Mycobacteriales</taxon>
        <taxon>Mycobacteriaceae</taxon>
        <taxon>Mycolicibacterium</taxon>
    </lineage>
</organism>
<dbReference type="InterPro" id="IPR011747">
    <property type="entry name" value="CHP02241"/>
</dbReference>
<dbReference type="Pfam" id="PF06841">
    <property type="entry name" value="Phage_T4_gp19"/>
    <property type="match status" value="1"/>
</dbReference>
<dbReference type="RefSeq" id="WP_073697607.1">
    <property type="nucleotide sequence ID" value="NZ_SDLO01000017.1"/>
</dbReference>
<gene>
    <name evidence="1" type="ORF">EUA03_19250</name>
</gene>
<dbReference type="AlphaFoldDB" id="A0A4R5WBM6"/>
<accession>A0A4R5WBM6</accession>
<protein>
    <submittedName>
        <fullName evidence="1">Phage tail protein</fullName>
    </submittedName>
</protein>
<evidence type="ECO:0000313" key="2">
    <source>
        <dbReference type="Proteomes" id="UP000294929"/>
    </source>
</evidence>
<name>A0A4R5WBM6_MYCMU</name>
<comment type="caution">
    <text evidence="1">The sequence shown here is derived from an EMBL/GenBank/DDBJ whole genome shotgun (WGS) entry which is preliminary data.</text>
</comment>
<dbReference type="EMBL" id="SDLO01000017">
    <property type="protein sequence ID" value="TDK86711.1"/>
    <property type="molecule type" value="Genomic_DNA"/>
</dbReference>
<dbReference type="GO" id="GO:0005198">
    <property type="term" value="F:structural molecule activity"/>
    <property type="evidence" value="ECO:0007669"/>
    <property type="project" value="InterPro"/>
</dbReference>
<dbReference type="PANTHER" id="PTHR38009">
    <property type="entry name" value="CONSERVED HYPOTHETICAL PHAGE TAIL PROTEIN"/>
    <property type="match status" value="1"/>
</dbReference>
<dbReference type="PANTHER" id="PTHR38009:SF1">
    <property type="entry name" value="CONSERVED HYPOTHETICAL PHAGE TAIL PROTEIN"/>
    <property type="match status" value="1"/>
</dbReference>
<proteinExistence type="predicted"/>
<reference evidence="1 2" key="1">
    <citation type="submission" date="2019-01" db="EMBL/GenBank/DDBJ databases">
        <title>High-quality-draft genome sequences of five non-tuberculosis mycobacteriaceae isolated from a nosocomial environment.</title>
        <authorList>
            <person name="Tiago I."/>
            <person name="Alarico S."/>
            <person name="Pereira S.G."/>
            <person name="Coelho C."/>
            <person name="Maranha A."/>
            <person name="Empadinhas N."/>
        </authorList>
    </citation>
    <scope>NUCLEOTIDE SEQUENCE [LARGE SCALE GENOMIC DNA]</scope>
    <source>
        <strain evidence="1 2">24AIII</strain>
    </source>
</reference>